<evidence type="ECO:0000256" key="1">
    <source>
        <dbReference type="SAM" id="MobiDB-lite"/>
    </source>
</evidence>
<keyword evidence="3" id="KW-1185">Reference proteome</keyword>
<dbReference type="EMBL" id="KV423937">
    <property type="protein sequence ID" value="KZT59745.1"/>
    <property type="molecule type" value="Genomic_DNA"/>
</dbReference>
<feature type="compositionally biased region" description="Low complexity" evidence="1">
    <location>
        <begin position="40"/>
        <end position="53"/>
    </location>
</feature>
<gene>
    <name evidence="2" type="ORF">CALCODRAFT_175381</name>
</gene>
<dbReference type="AlphaFoldDB" id="A0A165HU24"/>
<feature type="compositionally biased region" description="Low complexity" evidence="1">
    <location>
        <begin position="274"/>
        <end position="286"/>
    </location>
</feature>
<feature type="region of interest" description="Disordered" evidence="1">
    <location>
        <begin position="273"/>
        <end position="292"/>
    </location>
</feature>
<evidence type="ECO:0000313" key="3">
    <source>
        <dbReference type="Proteomes" id="UP000076842"/>
    </source>
</evidence>
<dbReference type="OrthoDB" id="2585251at2759"/>
<sequence>MNVVAERSPRTPPGRLSHASLIGSASAALSRRSARPRQPPSLSSSPNHHLPSSEAALQLPLSTSMEARLLLKAVRLALGSGRPPPSSAGARALHTGHRPPTTFLGRLVQRVLPQSTHHAPVQVAQPFAYRGVHTQRQNLSLPARQFIQQNTARTMHSVPRPPTVSKGVQQVGLGKARSFSTASPLFHTGVKNVPIVARAFAQADLDIKGSMADSKLKARKGKKAKHARALHRLAADNLSISSASYTPAEMEHYFPDASPSVLTQVTISLEPACSGVSSPSSQSDSTSDSDSDSDFWQHLADVHALYRPHMRRVEAVIRRLEPYAHLRRNEDVIGWSSTFDDEFGLPTAVRFAFSATRDDVREWLGDFAGARWLTVEDVTPGPGVFASLNTQLDAVWNSGSIFPDPIAAPAARALSNSLTALPEWGALPATPPAQPLSGASTPPDGYADSELGGAWTSGFGTASEEWEYDAEEEDVLSEPVSVAGSMASWGNAPGWGLQFSAEWETRAGQAVTR</sequence>
<accession>A0A165HU24</accession>
<dbReference type="STRING" id="1353952.A0A165HU24"/>
<proteinExistence type="predicted"/>
<reference evidence="2 3" key="1">
    <citation type="journal article" date="2016" name="Mol. Biol. Evol.">
        <title>Comparative Genomics of Early-Diverging Mushroom-Forming Fungi Provides Insights into the Origins of Lignocellulose Decay Capabilities.</title>
        <authorList>
            <person name="Nagy L.G."/>
            <person name="Riley R."/>
            <person name="Tritt A."/>
            <person name="Adam C."/>
            <person name="Daum C."/>
            <person name="Floudas D."/>
            <person name="Sun H."/>
            <person name="Yadav J.S."/>
            <person name="Pangilinan J."/>
            <person name="Larsson K.H."/>
            <person name="Matsuura K."/>
            <person name="Barry K."/>
            <person name="Labutti K."/>
            <person name="Kuo R."/>
            <person name="Ohm R.A."/>
            <person name="Bhattacharya S.S."/>
            <person name="Shirouzu T."/>
            <person name="Yoshinaga Y."/>
            <person name="Martin F.M."/>
            <person name="Grigoriev I.V."/>
            <person name="Hibbett D.S."/>
        </authorList>
    </citation>
    <scope>NUCLEOTIDE SEQUENCE [LARGE SCALE GENOMIC DNA]</scope>
    <source>
        <strain evidence="2 3">HHB12733</strain>
    </source>
</reference>
<dbReference type="InParanoid" id="A0A165HU24"/>
<feature type="region of interest" description="Disordered" evidence="1">
    <location>
        <begin position="1"/>
        <end position="53"/>
    </location>
</feature>
<organism evidence="2 3">
    <name type="scientific">Calocera cornea HHB12733</name>
    <dbReference type="NCBI Taxonomy" id="1353952"/>
    <lineage>
        <taxon>Eukaryota</taxon>
        <taxon>Fungi</taxon>
        <taxon>Dikarya</taxon>
        <taxon>Basidiomycota</taxon>
        <taxon>Agaricomycotina</taxon>
        <taxon>Dacrymycetes</taxon>
        <taxon>Dacrymycetales</taxon>
        <taxon>Dacrymycetaceae</taxon>
        <taxon>Calocera</taxon>
    </lineage>
</organism>
<protein>
    <submittedName>
        <fullName evidence="2">Uncharacterized protein</fullName>
    </submittedName>
</protein>
<evidence type="ECO:0000313" key="2">
    <source>
        <dbReference type="EMBL" id="KZT59745.1"/>
    </source>
</evidence>
<feature type="compositionally biased region" description="Low complexity" evidence="1">
    <location>
        <begin position="16"/>
        <end position="31"/>
    </location>
</feature>
<feature type="region of interest" description="Disordered" evidence="1">
    <location>
        <begin position="425"/>
        <end position="454"/>
    </location>
</feature>
<name>A0A165HU24_9BASI</name>
<dbReference type="Proteomes" id="UP000076842">
    <property type="component" value="Unassembled WGS sequence"/>
</dbReference>